<proteinExistence type="predicted"/>
<sequence>MKEKILAQLRVKFPGVPKELLGRIADKMATKVTAEDQIQGAIGELDNLPLSITDYAAFLQQEGDRRVTDAKKTWEQSQSKQDEDDDEGDDPASAKPDPKPGKKEKKGGNDDIAKLTAAVQALTEKVNSNEQKHTQKTLTEQLHAKLGEKKIPVVFAKGRSVEKAEDLETVLAEIESDHNTYKQELVNQGFAVGTAPAGGNGGNVDKTKVEADIGAWATKHSPTSSSNEKKP</sequence>
<evidence type="ECO:0000256" key="1">
    <source>
        <dbReference type="SAM" id="MobiDB-lite"/>
    </source>
</evidence>
<dbReference type="Proteomes" id="UP000316778">
    <property type="component" value="Unassembled WGS sequence"/>
</dbReference>
<reference evidence="2 3" key="1">
    <citation type="journal article" date="2013" name="Stand. Genomic Sci.">
        <title>Genomic Encyclopedia of Type Strains, Phase I: The one thousand microbial genomes (KMG-I) project.</title>
        <authorList>
            <person name="Kyrpides N.C."/>
            <person name="Woyke T."/>
            <person name="Eisen J.A."/>
            <person name="Garrity G."/>
            <person name="Lilburn T.G."/>
            <person name="Beck B.J."/>
            <person name="Whitman W.B."/>
            <person name="Hugenholtz P."/>
            <person name="Klenk H.P."/>
        </authorList>
    </citation>
    <scope>NUCLEOTIDE SEQUENCE [LARGE SCALE GENOMIC DNA]</scope>
    <source>
        <strain evidence="2 3">DSM 13484</strain>
    </source>
</reference>
<comment type="caution">
    <text evidence="2">The sequence shown here is derived from an EMBL/GenBank/DDBJ whole genome shotgun (WGS) entry which is preliminary data.</text>
</comment>
<evidence type="ECO:0000313" key="2">
    <source>
        <dbReference type="EMBL" id="TWI86304.1"/>
    </source>
</evidence>
<evidence type="ECO:0000313" key="3">
    <source>
        <dbReference type="Proteomes" id="UP000316778"/>
    </source>
</evidence>
<accession>A0A562SZ54</accession>
<feature type="compositionally biased region" description="Basic and acidic residues" evidence="1">
    <location>
        <begin position="65"/>
        <end position="74"/>
    </location>
</feature>
<protein>
    <submittedName>
        <fullName evidence="2">Uncharacterized protein</fullName>
    </submittedName>
</protein>
<name>A0A562SZ54_CHIJA</name>
<keyword evidence="3" id="KW-1185">Reference proteome</keyword>
<dbReference type="EMBL" id="VLLG01000004">
    <property type="protein sequence ID" value="TWI86304.1"/>
    <property type="molecule type" value="Genomic_DNA"/>
</dbReference>
<feature type="compositionally biased region" description="Basic and acidic residues" evidence="1">
    <location>
        <begin position="96"/>
        <end position="111"/>
    </location>
</feature>
<dbReference type="OrthoDB" id="665785at2"/>
<dbReference type="AlphaFoldDB" id="A0A562SZ54"/>
<gene>
    <name evidence="2" type="ORF">LX66_3558</name>
</gene>
<organism evidence="2 3">
    <name type="scientific">Chitinophaga japonensis</name>
    <name type="common">Flexibacter japonensis</name>
    <dbReference type="NCBI Taxonomy" id="104662"/>
    <lineage>
        <taxon>Bacteria</taxon>
        <taxon>Pseudomonadati</taxon>
        <taxon>Bacteroidota</taxon>
        <taxon>Chitinophagia</taxon>
        <taxon>Chitinophagales</taxon>
        <taxon>Chitinophagaceae</taxon>
        <taxon>Chitinophaga</taxon>
    </lineage>
</organism>
<dbReference type="RefSeq" id="WP_145716015.1">
    <property type="nucleotide sequence ID" value="NZ_BAAAFY010000005.1"/>
</dbReference>
<feature type="region of interest" description="Disordered" evidence="1">
    <location>
        <begin position="65"/>
        <end position="111"/>
    </location>
</feature>